<dbReference type="InterPro" id="IPR043472">
    <property type="entry name" value="Macro_dom-like"/>
</dbReference>
<dbReference type="SUPFAM" id="SSF52949">
    <property type="entry name" value="Macro domain-like"/>
    <property type="match status" value="1"/>
</dbReference>
<dbReference type="RefSeq" id="WP_353574279.1">
    <property type="nucleotide sequence ID" value="NZ_JBETME010000004.1"/>
</dbReference>
<dbReference type="PROSITE" id="PS51154">
    <property type="entry name" value="MACRO"/>
    <property type="match status" value="1"/>
</dbReference>
<dbReference type="Proteomes" id="UP001438189">
    <property type="component" value="Unassembled WGS sequence"/>
</dbReference>
<proteinExistence type="predicted"/>
<evidence type="ECO:0000259" key="2">
    <source>
        <dbReference type="PROSITE" id="PS51154"/>
    </source>
</evidence>
<dbReference type="AlphaFoldDB" id="A0ABD5LLA7"/>
<organism evidence="3 4">
    <name type="scientific">Agrobacterium radiobacter</name>
    <dbReference type="NCBI Taxonomy" id="362"/>
    <lineage>
        <taxon>Bacteria</taxon>
        <taxon>Pseudomonadati</taxon>
        <taxon>Pseudomonadota</taxon>
        <taxon>Alphaproteobacteria</taxon>
        <taxon>Hyphomicrobiales</taxon>
        <taxon>Rhizobiaceae</taxon>
        <taxon>Rhizobium/Agrobacterium group</taxon>
        <taxon>Agrobacterium</taxon>
        <taxon>Agrobacterium tumefaciens complex</taxon>
    </lineage>
</organism>
<comment type="caution">
    <text evidence="3">The sequence shown here is derived from an EMBL/GenBank/DDBJ whole genome shotgun (WGS) entry which is preliminary data.</text>
</comment>
<dbReference type="SMART" id="SM00506">
    <property type="entry name" value="A1pp"/>
    <property type="match status" value="1"/>
</dbReference>
<evidence type="ECO:0000313" key="4">
    <source>
        <dbReference type="Proteomes" id="UP001438189"/>
    </source>
</evidence>
<accession>A0ABD5LLA7</accession>
<feature type="domain" description="Macro" evidence="2">
    <location>
        <begin position="1"/>
        <end position="163"/>
    </location>
</feature>
<evidence type="ECO:0000313" key="3">
    <source>
        <dbReference type="EMBL" id="MES4991031.1"/>
    </source>
</evidence>
<dbReference type="PANTHER" id="PTHR12521:SF0">
    <property type="entry name" value="ADP-RIBOSE GLYCOHYDROLASE OARD1"/>
    <property type="match status" value="1"/>
</dbReference>
<dbReference type="PANTHER" id="PTHR12521">
    <property type="entry name" value="PROTEIN C6ORF130"/>
    <property type="match status" value="1"/>
</dbReference>
<gene>
    <name evidence="3" type="ORF">ABVB70_11865</name>
</gene>
<evidence type="ECO:0000256" key="1">
    <source>
        <dbReference type="ARBA" id="ARBA00035885"/>
    </source>
</evidence>
<protein>
    <submittedName>
        <fullName evidence="3">Macro domain-containing protein</fullName>
    </submittedName>
</protein>
<dbReference type="InterPro" id="IPR002589">
    <property type="entry name" value="Macro_dom"/>
</dbReference>
<comment type="catalytic activity">
    <reaction evidence="1">
        <text>an N-(ADP-alpha-D-ribosyl)-thymidine in DNA + H2O = a thymidine in DNA + ADP-D-ribose</text>
        <dbReference type="Rhea" id="RHEA:71655"/>
        <dbReference type="Rhea" id="RHEA-COMP:13556"/>
        <dbReference type="Rhea" id="RHEA-COMP:18051"/>
        <dbReference type="ChEBI" id="CHEBI:15377"/>
        <dbReference type="ChEBI" id="CHEBI:57967"/>
        <dbReference type="ChEBI" id="CHEBI:137386"/>
        <dbReference type="ChEBI" id="CHEBI:191199"/>
    </reaction>
    <physiologicalReaction direction="left-to-right" evidence="1">
        <dbReference type="Rhea" id="RHEA:71656"/>
    </physiologicalReaction>
</comment>
<dbReference type="Pfam" id="PF01661">
    <property type="entry name" value="Macro"/>
    <property type="match status" value="1"/>
</dbReference>
<dbReference type="EMBL" id="JBETME010000004">
    <property type="protein sequence ID" value="MES4991031.1"/>
    <property type="molecule type" value="Genomic_DNA"/>
</dbReference>
<dbReference type="Gene3D" id="3.40.220.10">
    <property type="entry name" value="Leucine Aminopeptidase, subunit E, domain 1"/>
    <property type="match status" value="1"/>
</dbReference>
<name>A0ABD5LLA7_AGRRD</name>
<sequence>MIEFKTGNILTADVEALVNTVNCVGVMGRGIALQFKNDFPENFKAYEAACEREEVQPGKMFVFETRTLTNPKFIINFPTKRHWRGKSRMEDIDSGLKALVEEIRARGIRSIAIPPLGSGLGGLNWADVRPRIVEALSALNDLQVIVYEPNSAPVATKSRDVPNMTPGRAALVVLMHRYLGGLMDPFVTLIEVQKLMYFMQEAGEPLRLNYIKHHYGPYADNLRHVLRTVEGHLVSGYHDGGDAPEKQLELVPGAMKEAEAFLGPQADTRNRFDRVGKLVEGFETPFGLELLATVHWVARREHATSAEDAVAKVYEWNDRKKRFTARQIGIAFETLRVKGWLEAA</sequence>
<dbReference type="CDD" id="cd02901">
    <property type="entry name" value="Macro_Poa1p-like"/>
    <property type="match status" value="1"/>
</dbReference>
<dbReference type="InterPro" id="IPR050892">
    <property type="entry name" value="ADP-ribose_metab_enzymes"/>
</dbReference>
<reference evidence="3 4" key="1">
    <citation type="submission" date="2024-06" db="EMBL/GenBank/DDBJ databases">
        <title>Genome sequencing of Agrobacterium spp. from tobacco in Serbia.</title>
        <authorList>
            <person name="Ilicic R.J."/>
            <person name="Studholme D.J."/>
            <person name="Jelusic A."/>
            <person name="Barac G."/>
            <person name="Bagi F."/>
            <person name="Popovic Milovanovic T."/>
        </authorList>
    </citation>
    <scope>NUCLEOTIDE SEQUENCE [LARGE SCALE GENOMIC DNA]</scope>
    <source>
        <strain evidence="3 4">DA1</strain>
    </source>
</reference>